<keyword evidence="2" id="KW-0479">Metal-binding</keyword>
<sequence>MAAAPSWQRRPDLLGQAQANQDSEPSKTYFLPCFTLSPSALGSWGGGATAHLHHGKGRCHGDKVNKRKEQDPQPDATARSLRPGALCLRCVSFGPTGSNQRQLSTDDNLFRTPLATNMLSNPTTNLHSRQRQHRRQNSTPSAFEGVKAQNLPANINRRQAAAHRRGLSLDTRRFQQMTSPTTARQDNMQQRTQARPGQHPRQNPYLAMRHGDTENFMISPNHTPHSQRFDASCFESSSAPFDAYGEQLNMMMQRNQGNYGNNLSSAKDFDLFAVENGQPMASYADVPESPSQAWMTEGGNATIRRSARRISDGIMGRVAIFENMNGQEAQAPSTPPNQNENAYFPPTPMDTPHDRAAKQEARPARFSEDYDDSMEETLKPARTRGQPRAQDVFQEMRQQAQMTSAVPSPPRSTQLPNSKTFNGAPMQTPDFMGMNSFKNEFMKMEAFDTLSRDGDFLSADELSQHPTPETQHMGSFANGYDSQSEYQNYEDAVDAHHQKRSMHRRTESVASIASAASIASIIIEETKTETGVTTEEIAQFIQSPDTSDGKWVCLFEECGKEFGRKENIKSHVQTHLNDRQYQCPTCNKCFVRQHDLKRHAKIHTGIKPYPCECGNSFARHDALTRHRQRGMCIGAFDGVVRKVVKRGRPKKNRPDMETRMEKSARTRRKNNMSVSSMSSFSGYSDSSVANSPEPDFNMNDEVMDMGPINSSMHGMAALSSAPMPTMVSRRAVDMASSPSAVSVHSYVSPEAIMDKEAMSPANSAGGHYSAPPSLTQSSSPPPAALFGVDRNADDLSGMLPGSGMVNSAAANSTLPMNIGQQEEDIMLQFTNDDGLVQLERDPSMLMMSKFDEEFNMFTNNDELFFGSS</sequence>
<dbReference type="FunFam" id="3.30.160.60:FF:000504">
    <property type="entry name" value="C2H2 transcription factor swi5"/>
    <property type="match status" value="1"/>
</dbReference>
<feature type="region of interest" description="Disordered" evidence="9">
    <location>
        <begin position="1"/>
        <end position="24"/>
    </location>
</feature>
<dbReference type="FunFam" id="3.30.160.60:FF:001649">
    <property type="entry name" value="C2H2 transcription factor Swi5"/>
    <property type="match status" value="1"/>
</dbReference>
<feature type="region of interest" description="Disordered" evidence="9">
    <location>
        <begin position="459"/>
        <end position="481"/>
    </location>
</feature>
<comment type="caution">
    <text evidence="11">The sequence shown here is derived from an EMBL/GenBank/DDBJ whole genome shotgun (WGS) entry which is preliminary data.</text>
</comment>
<feature type="region of interest" description="Disordered" evidence="9">
    <location>
        <begin position="51"/>
        <end position="80"/>
    </location>
</feature>
<dbReference type="SUPFAM" id="SSF57667">
    <property type="entry name" value="beta-beta-alpha zinc fingers"/>
    <property type="match status" value="1"/>
</dbReference>
<dbReference type="EMBL" id="JAJHUN010000001">
    <property type="protein sequence ID" value="KAJ4163970.1"/>
    <property type="molecule type" value="Genomic_DNA"/>
</dbReference>
<keyword evidence="8" id="KW-0863">Zinc-finger</keyword>
<evidence type="ECO:0000256" key="2">
    <source>
        <dbReference type="ARBA" id="ARBA00022723"/>
    </source>
</evidence>
<evidence type="ECO:0000256" key="3">
    <source>
        <dbReference type="ARBA" id="ARBA00022737"/>
    </source>
</evidence>
<dbReference type="PANTHER" id="PTHR24399:SF70">
    <property type="entry name" value="C2H2-TYPE DOMAIN-CONTAINING PROTEIN"/>
    <property type="match status" value="1"/>
</dbReference>
<feature type="region of interest" description="Disordered" evidence="9">
    <location>
        <begin position="327"/>
        <end position="372"/>
    </location>
</feature>
<keyword evidence="6" id="KW-0804">Transcription</keyword>
<keyword evidence="7" id="KW-0539">Nucleus</keyword>
<dbReference type="PROSITE" id="PS00028">
    <property type="entry name" value="ZINC_FINGER_C2H2_1"/>
    <property type="match status" value="2"/>
</dbReference>
<organism evidence="11 12">
    <name type="scientific">Akanthomyces muscarius</name>
    <name type="common">Entomopathogenic fungus</name>
    <name type="synonym">Lecanicillium muscarium</name>
    <dbReference type="NCBI Taxonomy" id="2231603"/>
    <lineage>
        <taxon>Eukaryota</taxon>
        <taxon>Fungi</taxon>
        <taxon>Dikarya</taxon>
        <taxon>Ascomycota</taxon>
        <taxon>Pezizomycotina</taxon>
        <taxon>Sordariomycetes</taxon>
        <taxon>Hypocreomycetidae</taxon>
        <taxon>Hypocreales</taxon>
        <taxon>Cordycipitaceae</taxon>
        <taxon>Akanthomyces</taxon>
    </lineage>
</organism>
<feature type="region of interest" description="Disordered" evidence="9">
    <location>
        <begin position="643"/>
        <end position="699"/>
    </location>
</feature>
<dbReference type="Gene3D" id="3.30.160.60">
    <property type="entry name" value="Classic Zinc Finger"/>
    <property type="match status" value="3"/>
</dbReference>
<comment type="subcellular location">
    <subcellularLocation>
        <location evidence="1">Nucleus</location>
    </subcellularLocation>
</comment>
<keyword evidence="12" id="KW-1185">Reference proteome</keyword>
<feature type="region of interest" description="Disordered" evidence="9">
    <location>
        <begin position="759"/>
        <end position="791"/>
    </location>
</feature>
<feature type="region of interest" description="Disordered" evidence="9">
    <location>
        <begin position="399"/>
        <end position="428"/>
    </location>
</feature>
<dbReference type="PANTHER" id="PTHR24399">
    <property type="entry name" value="ZINC FINGER AND BTB DOMAIN-CONTAINING"/>
    <property type="match status" value="1"/>
</dbReference>
<name>A0A9W8QMZ8_AKAMU</name>
<evidence type="ECO:0000256" key="4">
    <source>
        <dbReference type="ARBA" id="ARBA00022833"/>
    </source>
</evidence>
<feature type="compositionally biased region" description="Polar residues" evidence="9">
    <location>
        <begin position="117"/>
        <end position="127"/>
    </location>
</feature>
<feature type="region of interest" description="Disordered" evidence="9">
    <location>
        <begin position="117"/>
        <end position="206"/>
    </location>
</feature>
<dbReference type="SMART" id="SM00355">
    <property type="entry name" value="ZnF_C2H2"/>
    <property type="match status" value="2"/>
</dbReference>
<protein>
    <recommendedName>
        <fullName evidence="10">C2H2-type domain-containing protein</fullName>
    </recommendedName>
</protein>
<accession>A0A9W8QMZ8</accession>
<reference evidence="11" key="1">
    <citation type="journal article" date="2023" name="Access Microbiol">
        <title>De-novo genome assembly for Akanthomyces muscarius, a biocontrol agent of insect agricultural pests.</title>
        <authorList>
            <person name="Erdos Z."/>
            <person name="Studholme D.J."/>
            <person name="Raymond B."/>
            <person name="Sharma M."/>
        </authorList>
    </citation>
    <scope>NUCLEOTIDE SEQUENCE</scope>
    <source>
        <strain evidence="11">Ve6</strain>
    </source>
</reference>
<feature type="compositionally biased region" description="Basic and acidic residues" evidence="9">
    <location>
        <begin position="59"/>
        <end position="71"/>
    </location>
</feature>
<feature type="compositionally biased region" description="Low complexity" evidence="9">
    <location>
        <begin position="673"/>
        <end position="687"/>
    </location>
</feature>
<feature type="compositionally biased region" description="Polar residues" evidence="9">
    <location>
        <begin position="327"/>
        <end position="341"/>
    </location>
</feature>
<dbReference type="KEGG" id="amus:LMH87_005663"/>
<dbReference type="GO" id="GO:0005654">
    <property type="term" value="C:nucleoplasm"/>
    <property type="evidence" value="ECO:0007669"/>
    <property type="project" value="TreeGrafter"/>
</dbReference>
<dbReference type="Pfam" id="PF00096">
    <property type="entry name" value="zf-C2H2"/>
    <property type="match status" value="1"/>
</dbReference>
<dbReference type="PROSITE" id="PS50157">
    <property type="entry name" value="ZINC_FINGER_C2H2_2"/>
    <property type="match status" value="2"/>
</dbReference>
<evidence type="ECO:0000259" key="10">
    <source>
        <dbReference type="PROSITE" id="PS50157"/>
    </source>
</evidence>
<evidence type="ECO:0000256" key="9">
    <source>
        <dbReference type="SAM" id="MobiDB-lite"/>
    </source>
</evidence>
<keyword evidence="3" id="KW-0677">Repeat</keyword>
<evidence type="ECO:0000256" key="1">
    <source>
        <dbReference type="ARBA" id="ARBA00004123"/>
    </source>
</evidence>
<dbReference type="GO" id="GO:0008270">
    <property type="term" value="F:zinc ion binding"/>
    <property type="evidence" value="ECO:0007669"/>
    <property type="project" value="UniProtKB-KW"/>
</dbReference>
<dbReference type="InterPro" id="IPR013087">
    <property type="entry name" value="Znf_C2H2_type"/>
</dbReference>
<dbReference type="GO" id="GO:0000978">
    <property type="term" value="F:RNA polymerase II cis-regulatory region sequence-specific DNA binding"/>
    <property type="evidence" value="ECO:0007669"/>
    <property type="project" value="TreeGrafter"/>
</dbReference>
<feature type="compositionally biased region" description="Polar residues" evidence="9">
    <location>
        <begin position="399"/>
        <end position="421"/>
    </location>
</feature>
<dbReference type="AlphaFoldDB" id="A0A9W8QMZ8"/>
<evidence type="ECO:0000256" key="8">
    <source>
        <dbReference type="PROSITE-ProRule" id="PRU00042"/>
    </source>
</evidence>
<evidence type="ECO:0000313" key="11">
    <source>
        <dbReference type="EMBL" id="KAJ4163970.1"/>
    </source>
</evidence>
<feature type="domain" description="C2H2-type" evidence="10">
    <location>
        <begin position="581"/>
        <end position="608"/>
    </location>
</feature>
<keyword evidence="4" id="KW-0862">Zinc</keyword>
<evidence type="ECO:0000313" key="12">
    <source>
        <dbReference type="Proteomes" id="UP001144673"/>
    </source>
</evidence>
<feature type="domain" description="C2H2-type" evidence="10">
    <location>
        <begin position="551"/>
        <end position="580"/>
    </location>
</feature>
<proteinExistence type="predicted"/>
<evidence type="ECO:0000256" key="5">
    <source>
        <dbReference type="ARBA" id="ARBA00023015"/>
    </source>
</evidence>
<feature type="compositionally biased region" description="Low complexity" evidence="9">
    <location>
        <begin position="769"/>
        <end position="778"/>
    </location>
</feature>
<dbReference type="RefSeq" id="XP_056058885.1">
    <property type="nucleotide sequence ID" value="XM_056203424.1"/>
</dbReference>
<evidence type="ECO:0000256" key="7">
    <source>
        <dbReference type="ARBA" id="ARBA00023242"/>
    </source>
</evidence>
<feature type="compositionally biased region" description="Basic and acidic residues" evidence="9">
    <location>
        <begin position="652"/>
        <end position="664"/>
    </location>
</feature>
<feature type="compositionally biased region" description="Basic and acidic residues" evidence="9">
    <location>
        <begin position="351"/>
        <end position="368"/>
    </location>
</feature>
<feature type="compositionally biased region" description="Polar residues" evidence="9">
    <location>
        <begin position="464"/>
        <end position="473"/>
    </location>
</feature>
<keyword evidence="5" id="KW-0805">Transcription regulation</keyword>
<feature type="compositionally biased region" description="Polar residues" evidence="9">
    <location>
        <begin position="174"/>
        <end position="195"/>
    </location>
</feature>
<gene>
    <name evidence="11" type="ORF">LMH87_005663</name>
</gene>
<dbReference type="GO" id="GO:0001227">
    <property type="term" value="F:DNA-binding transcription repressor activity, RNA polymerase II-specific"/>
    <property type="evidence" value="ECO:0007669"/>
    <property type="project" value="TreeGrafter"/>
</dbReference>
<dbReference type="InterPro" id="IPR036236">
    <property type="entry name" value="Znf_C2H2_sf"/>
</dbReference>
<dbReference type="GeneID" id="80892822"/>
<dbReference type="Proteomes" id="UP001144673">
    <property type="component" value="Chromosome 1"/>
</dbReference>
<evidence type="ECO:0000256" key="6">
    <source>
        <dbReference type="ARBA" id="ARBA00023163"/>
    </source>
</evidence>